<keyword evidence="5" id="KW-0732">Signal</keyword>
<keyword evidence="2" id="KW-0539">Nucleus</keyword>
<dbReference type="GO" id="GO:2000779">
    <property type="term" value="P:regulation of double-strand break repair"/>
    <property type="evidence" value="ECO:0000318"/>
    <property type="project" value="GO_Central"/>
</dbReference>
<feature type="signal peptide" evidence="5">
    <location>
        <begin position="1"/>
        <end position="19"/>
    </location>
</feature>
<name>A9V1L9_MONBE</name>
<dbReference type="KEGG" id="mbr:MONBRDRAFT_8951"/>
<dbReference type="PANTHER" id="PTHR23318:SF0">
    <property type="entry name" value="SERINE_THREONINE-PROTEIN PHOSPHATASE 4 REGULATORY SUBUNIT 3"/>
    <property type="match status" value="1"/>
</dbReference>
<dbReference type="GO" id="GO:0005654">
    <property type="term" value="C:nucleoplasm"/>
    <property type="evidence" value="ECO:0000318"/>
    <property type="project" value="GO_Central"/>
</dbReference>
<evidence type="ECO:0000313" key="7">
    <source>
        <dbReference type="EMBL" id="EDQ88590.1"/>
    </source>
</evidence>
<gene>
    <name evidence="7" type="ORF">MONBRDRAFT_8951</name>
</gene>
<feature type="domain" description="Serine/threonine-protein phosphatase 4 regulatory subunit 3-like central" evidence="6">
    <location>
        <begin position="562"/>
        <end position="899"/>
    </location>
</feature>
<feature type="transmembrane region" description="Helical" evidence="4">
    <location>
        <begin position="143"/>
        <end position="168"/>
    </location>
</feature>
<dbReference type="GO" id="GO:0030289">
    <property type="term" value="C:protein phosphatase 4 complex"/>
    <property type="evidence" value="ECO:0000318"/>
    <property type="project" value="GO_Central"/>
</dbReference>
<feature type="region of interest" description="Disordered" evidence="3">
    <location>
        <begin position="920"/>
        <end position="1002"/>
    </location>
</feature>
<dbReference type="RefSeq" id="XP_001746694.1">
    <property type="nucleotide sequence ID" value="XM_001746642.1"/>
</dbReference>
<dbReference type="InterPro" id="IPR051137">
    <property type="entry name" value="PP4R3-like"/>
</dbReference>
<feature type="region of interest" description="Disordered" evidence="3">
    <location>
        <begin position="176"/>
        <end position="217"/>
    </location>
</feature>
<organism evidence="7 8">
    <name type="scientific">Monosiga brevicollis</name>
    <name type="common">Choanoflagellate</name>
    <dbReference type="NCBI Taxonomy" id="81824"/>
    <lineage>
        <taxon>Eukaryota</taxon>
        <taxon>Choanoflagellata</taxon>
        <taxon>Craspedida</taxon>
        <taxon>Salpingoecidae</taxon>
        <taxon>Monosiga</taxon>
    </lineage>
</organism>
<dbReference type="Pfam" id="PF04802">
    <property type="entry name" value="PP4R3"/>
    <property type="match status" value="2"/>
</dbReference>
<feature type="chain" id="PRO_5002744977" description="Serine/threonine-protein phosphatase 4 regulatory subunit 3-like central domain-containing protein" evidence="5">
    <location>
        <begin position="20"/>
        <end position="1016"/>
    </location>
</feature>
<proteinExistence type="predicted"/>
<feature type="compositionally biased region" description="Acidic residues" evidence="3">
    <location>
        <begin position="925"/>
        <end position="941"/>
    </location>
</feature>
<keyword evidence="4" id="KW-0812">Transmembrane</keyword>
<feature type="compositionally biased region" description="Acidic residues" evidence="3">
    <location>
        <begin position="987"/>
        <end position="996"/>
    </location>
</feature>
<protein>
    <recommendedName>
        <fullName evidence="6">Serine/threonine-protein phosphatase 4 regulatory subunit 3-like central domain-containing protein</fullName>
    </recommendedName>
</protein>
<evidence type="ECO:0000256" key="4">
    <source>
        <dbReference type="SAM" id="Phobius"/>
    </source>
</evidence>
<dbReference type="InterPro" id="IPR006887">
    <property type="entry name" value="P4R3-like_central_dom"/>
</dbReference>
<dbReference type="eggNOG" id="KOG2175">
    <property type="taxonomic scope" value="Eukaryota"/>
</dbReference>
<evidence type="ECO:0000256" key="2">
    <source>
        <dbReference type="ARBA" id="ARBA00023242"/>
    </source>
</evidence>
<keyword evidence="8" id="KW-1185">Reference proteome</keyword>
<comment type="subcellular location">
    <subcellularLocation>
        <location evidence="1">Nucleus</location>
    </subcellularLocation>
</comment>
<reference evidence="7 8" key="1">
    <citation type="journal article" date="2008" name="Nature">
        <title>The genome of the choanoflagellate Monosiga brevicollis and the origin of metazoans.</title>
        <authorList>
            <consortium name="JGI Sequencing"/>
            <person name="King N."/>
            <person name="Westbrook M.J."/>
            <person name="Young S.L."/>
            <person name="Kuo A."/>
            <person name="Abedin M."/>
            <person name="Chapman J."/>
            <person name="Fairclough S."/>
            <person name="Hellsten U."/>
            <person name="Isogai Y."/>
            <person name="Letunic I."/>
            <person name="Marr M."/>
            <person name="Pincus D."/>
            <person name="Putnam N."/>
            <person name="Rokas A."/>
            <person name="Wright K.J."/>
            <person name="Zuzow R."/>
            <person name="Dirks W."/>
            <person name="Good M."/>
            <person name="Goodstein D."/>
            <person name="Lemons D."/>
            <person name="Li W."/>
            <person name="Lyons J.B."/>
            <person name="Morris A."/>
            <person name="Nichols S."/>
            <person name="Richter D.J."/>
            <person name="Salamov A."/>
            <person name="Bork P."/>
            <person name="Lim W.A."/>
            <person name="Manning G."/>
            <person name="Miller W.T."/>
            <person name="McGinnis W."/>
            <person name="Shapiro H."/>
            <person name="Tjian R."/>
            <person name="Grigoriev I.V."/>
            <person name="Rokhsar D."/>
        </authorList>
    </citation>
    <scope>NUCLEOTIDE SEQUENCE [LARGE SCALE GENOMIC DNA]</scope>
    <source>
        <strain evidence="8">MX1 / ATCC 50154</strain>
    </source>
</reference>
<sequence>MASSRSWLLIFAALSLVAAAGTKYKLIYNVGDLGYTKSSKGTAGVSGISFEDQVALDDETVEDIQQQVANQTGLDPNDVEVGGRVNNKGETEIVVEIVVDDEETAQNISLEEIIIKARNGSDVTVTPGDPKVEVADNDDHTTLILTIIFSILGGLLLIAAFVYSYLMYRKKQDQKEKNGIPLADQHDRPRMEPVKPIEEDPSDVVVDPNRTTRLPTNGRHIAGMRLPMKWLIPRPGARCNMERQQMWRMPWSETLTSLLSLPSKKRLQNNTPRQVQCFPLLCEVAAAVPDPWDFLADPCARIHWLGEPDDIASQRATYRWNAAANEVADPPPGGKPVEQDMGDRPLPVATPCALANMATSNEPTNTTAVAQVGKPASDNEKNSKDETQGFRVKIYNLNEQNEWVGDDTGFLRLEHAEDGLELHVQDERNPASVCSNTTLYFNLEWLTQPCVYGAQDQHELRIQACRECEITAEAIVRRGDIPKLIELFTRCEDLDDEESLAQLAIVFMSMLRMAEHTIINVLFEDEYILSFFGALEYLPKDMQRTSIPHRQYLTETCSLQEDVIMAGVIDDYLISIIDSHIRFASRDMLDLVKSDPVYLESILKATGGENNAEEVALQQAKFLDELFASVNSLAAIDVSGSDIRHELLLRAVNADFFNVVRVCLLPEQADACSSDTCVPSCCIGWGSRQIHTNGELMLEVARAFVAAATIANVQLLAQTLLFLCDTETMEEVRAKTDFLSTFYAPAGAMSILETTIDNLDEQCQSNAGQERVLCFLDFISKWIPQRMHSYHIKNYIARGNVVNKAVRVLKPKYNMLLAVGGARLLTAIVRDGNNRVFNQYIVKHDLFKDLLSRFRLNGQRDNLLTSTTLALLHYIKAENVVMLLEYLATSYRDVLESIKGSTLVWLTHLGRNLNLATSRFRQDGSMDEQEEDYFNEEDDDSDRSSNDPSRQNSSTDVSGDDTDSAPSSQRSPAFGASGPPPRPLVSYDEDDDEDDEPVFKPAVKRSKLQINLKTSA</sequence>
<dbReference type="EMBL" id="CH991554">
    <property type="protein sequence ID" value="EDQ88590.1"/>
    <property type="molecule type" value="Genomic_DNA"/>
</dbReference>
<dbReference type="PANTHER" id="PTHR23318">
    <property type="entry name" value="ATP SYNTHASE GAMMA-RELATED"/>
    <property type="match status" value="1"/>
</dbReference>
<dbReference type="Proteomes" id="UP000001357">
    <property type="component" value="Unassembled WGS sequence"/>
</dbReference>
<dbReference type="InParanoid" id="A9V1L9"/>
<keyword evidence="4" id="KW-1133">Transmembrane helix</keyword>
<dbReference type="AlphaFoldDB" id="A9V1L9"/>
<keyword evidence="4" id="KW-0472">Membrane</keyword>
<evidence type="ECO:0000256" key="5">
    <source>
        <dbReference type="SAM" id="SignalP"/>
    </source>
</evidence>
<evidence type="ECO:0000256" key="1">
    <source>
        <dbReference type="ARBA" id="ARBA00004123"/>
    </source>
</evidence>
<feature type="compositionally biased region" description="Basic and acidic residues" evidence="3">
    <location>
        <begin position="176"/>
        <end position="198"/>
    </location>
</feature>
<evidence type="ECO:0000259" key="6">
    <source>
        <dbReference type="Pfam" id="PF04802"/>
    </source>
</evidence>
<accession>A9V1L9</accession>
<feature type="domain" description="Serine/threonine-protein phosphatase 4 regulatory subunit 3-like central" evidence="6">
    <location>
        <begin position="471"/>
        <end position="559"/>
    </location>
</feature>
<evidence type="ECO:0000256" key="3">
    <source>
        <dbReference type="SAM" id="MobiDB-lite"/>
    </source>
</evidence>
<dbReference type="GO" id="GO:0072542">
    <property type="term" value="F:protein phosphatase activator activity"/>
    <property type="evidence" value="ECO:0000318"/>
    <property type="project" value="GO_Central"/>
</dbReference>
<dbReference type="GO" id="GO:0006974">
    <property type="term" value="P:DNA damage response"/>
    <property type="evidence" value="ECO:0000318"/>
    <property type="project" value="GO_Central"/>
</dbReference>
<evidence type="ECO:0000313" key="8">
    <source>
        <dbReference type="Proteomes" id="UP000001357"/>
    </source>
</evidence>
<dbReference type="GeneID" id="5891861"/>
<dbReference type="STRING" id="81824.A9V1L9"/>
<feature type="compositionally biased region" description="Low complexity" evidence="3">
    <location>
        <begin position="946"/>
        <end position="957"/>
    </location>
</feature>